<evidence type="ECO:0000256" key="2">
    <source>
        <dbReference type="ARBA" id="ARBA00022692"/>
    </source>
</evidence>
<sequence length="310" mass="33220">MASASRPTSWVDRAMGALCSGWHALKLALLSSRTKLLNSLILIPLGIVLILAFCSGINILLQKIGLSFPASVAGLILTLVTLLLLEVVIGSARTRKVVNVLDVPMGWALRWINLFFVPSFVTLPLNSSINAVEVAKITAVFVIGWVIMMTVGASLTRGLGGTDLEEILPPTASESTANIAARPVNIVGSFELTTVHSTSPNNFPPLSSLDQAEPNATSTYPSREINPSPRVRMWATKISGHLDTAIFGLLLLAGVPIYYVAGYAMPVHLGVCVLSYQIAMYVPARHRTYLHPILVSATASVLIIWTLTAI</sequence>
<reference evidence="7 8" key="1">
    <citation type="submission" date="2017-06" db="EMBL/GenBank/DDBJ databases">
        <title>Comparative genomic analysis of Ambrosia Fusariam Clade fungi.</title>
        <authorList>
            <person name="Stajich J.E."/>
            <person name="Carrillo J."/>
            <person name="Kijimoto T."/>
            <person name="Eskalen A."/>
            <person name="O'Donnell K."/>
            <person name="Kasson M."/>
        </authorList>
    </citation>
    <scope>NUCLEOTIDE SEQUENCE [LARGE SCALE GENOMIC DNA]</scope>
    <source>
        <strain evidence="7 8">NRRL62579</strain>
    </source>
</reference>
<evidence type="ECO:0000313" key="7">
    <source>
        <dbReference type="EMBL" id="RSL93462.1"/>
    </source>
</evidence>
<proteinExistence type="predicted"/>
<feature type="transmembrane region" description="Helical" evidence="6">
    <location>
        <begin position="289"/>
        <end position="308"/>
    </location>
</feature>
<comment type="subcellular location">
    <subcellularLocation>
        <location evidence="1">Membrane</location>
        <topology evidence="1">Multi-pass membrane protein</topology>
    </subcellularLocation>
</comment>
<feature type="transmembrane region" description="Helical" evidence="6">
    <location>
        <begin position="240"/>
        <end position="259"/>
    </location>
</feature>
<evidence type="ECO:0000256" key="6">
    <source>
        <dbReference type="SAM" id="Phobius"/>
    </source>
</evidence>
<dbReference type="InterPro" id="IPR007300">
    <property type="entry name" value="CidB/LrgB"/>
</dbReference>
<protein>
    <submittedName>
        <fullName evidence="7">Uncharacterized protein</fullName>
    </submittedName>
</protein>
<dbReference type="GO" id="GO:0016020">
    <property type="term" value="C:membrane"/>
    <property type="evidence" value="ECO:0007669"/>
    <property type="project" value="UniProtKB-SubCell"/>
</dbReference>
<dbReference type="PANTHER" id="PTHR30249:SF0">
    <property type="entry name" value="PLASTIDAL GLYCOLATE_GLYCERATE TRANSLOCATOR 1, CHLOROPLASTIC"/>
    <property type="match status" value="1"/>
</dbReference>
<comment type="caution">
    <text evidence="7">The sequence shown here is derived from an EMBL/GenBank/DDBJ whole genome shotgun (WGS) entry which is preliminary data.</text>
</comment>
<organism evidence="7 8">
    <name type="scientific">Fusarium oligoseptatum</name>
    <dbReference type="NCBI Taxonomy" id="2604345"/>
    <lineage>
        <taxon>Eukaryota</taxon>
        <taxon>Fungi</taxon>
        <taxon>Dikarya</taxon>
        <taxon>Ascomycota</taxon>
        <taxon>Pezizomycotina</taxon>
        <taxon>Sordariomycetes</taxon>
        <taxon>Hypocreomycetidae</taxon>
        <taxon>Hypocreales</taxon>
        <taxon>Nectriaceae</taxon>
        <taxon>Fusarium</taxon>
        <taxon>Fusarium solani species complex</taxon>
    </lineage>
</organism>
<evidence type="ECO:0000256" key="3">
    <source>
        <dbReference type="ARBA" id="ARBA00022989"/>
    </source>
</evidence>
<evidence type="ECO:0000256" key="5">
    <source>
        <dbReference type="SAM" id="MobiDB-lite"/>
    </source>
</evidence>
<keyword evidence="3 6" id="KW-1133">Transmembrane helix</keyword>
<feature type="transmembrane region" description="Helical" evidence="6">
    <location>
        <begin position="66"/>
        <end position="85"/>
    </location>
</feature>
<feature type="region of interest" description="Disordered" evidence="5">
    <location>
        <begin position="203"/>
        <end position="222"/>
    </location>
</feature>
<evidence type="ECO:0000256" key="4">
    <source>
        <dbReference type="ARBA" id="ARBA00023136"/>
    </source>
</evidence>
<evidence type="ECO:0000256" key="1">
    <source>
        <dbReference type="ARBA" id="ARBA00004141"/>
    </source>
</evidence>
<evidence type="ECO:0000313" key="8">
    <source>
        <dbReference type="Proteomes" id="UP000287144"/>
    </source>
</evidence>
<keyword evidence="8" id="KW-1185">Reference proteome</keyword>
<feature type="transmembrane region" description="Helical" evidence="6">
    <location>
        <begin position="137"/>
        <end position="155"/>
    </location>
</feature>
<feature type="compositionally biased region" description="Polar residues" evidence="5">
    <location>
        <begin position="203"/>
        <end position="221"/>
    </location>
</feature>
<keyword evidence="2 6" id="KW-0812">Transmembrane</keyword>
<feature type="transmembrane region" description="Helical" evidence="6">
    <location>
        <begin position="36"/>
        <end position="60"/>
    </location>
</feature>
<accession>A0A428SUI9</accession>
<dbReference type="AlphaFoldDB" id="A0A428SUI9"/>
<dbReference type="Proteomes" id="UP000287144">
    <property type="component" value="Unassembled WGS sequence"/>
</dbReference>
<dbReference type="EMBL" id="NKCK01000184">
    <property type="protein sequence ID" value="RSL93462.1"/>
    <property type="molecule type" value="Genomic_DNA"/>
</dbReference>
<keyword evidence="4 6" id="KW-0472">Membrane</keyword>
<name>A0A428SUI9_9HYPO</name>
<dbReference type="PANTHER" id="PTHR30249">
    <property type="entry name" value="PUTATIVE SEROTONIN TRANSPORTER"/>
    <property type="match status" value="1"/>
</dbReference>
<gene>
    <name evidence="7" type="ORF">CEP52_013216</name>
</gene>